<reference evidence="3" key="3">
    <citation type="submission" date="2021-03" db="EMBL/GenBank/DDBJ databases">
        <title>Genomic Encyclopedia of Type Strains, Phase IV (KMG-IV): sequencing the most valuable type-strain genomes for metagenomic binning, comparative biology and taxonomic classification.</title>
        <authorList>
            <person name="Goeker M."/>
        </authorList>
    </citation>
    <scope>NUCLEOTIDE SEQUENCE</scope>
    <source>
        <strain evidence="3">DSM 22443</strain>
    </source>
</reference>
<dbReference type="EMBL" id="JAGGKO010000001">
    <property type="protein sequence ID" value="MBP1953639.1"/>
    <property type="molecule type" value="Genomic_DNA"/>
</dbReference>
<keyword evidence="4" id="KW-1185">Reference proteome</keyword>
<dbReference type="EMBL" id="BMOO01000003">
    <property type="protein sequence ID" value="GGM63756.1"/>
    <property type="molecule type" value="Genomic_DNA"/>
</dbReference>
<accession>A0A830FUU4</accession>
<sequence length="61" mass="6614">MPEYPSPHELETGMTVEIEQSEDEEPILGEIGAVIGEADPTGADVKLKSGARGRVRKVTHR</sequence>
<reference evidence="2" key="1">
    <citation type="journal article" date="2014" name="Int. J. Syst. Evol. Microbiol.">
        <title>Complete genome sequence of Corynebacterium casei LMG S-19264T (=DSM 44701T), isolated from a smear-ripened cheese.</title>
        <authorList>
            <consortium name="US DOE Joint Genome Institute (JGI-PGF)"/>
            <person name="Walter F."/>
            <person name="Albersmeier A."/>
            <person name="Kalinowski J."/>
            <person name="Ruckert C."/>
        </authorList>
    </citation>
    <scope>NUCLEOTIDE SEQUENCE</scope>
    <source>
        <strain evidence="2">JCM 16108</strain>
    </source>
</reference>
<comment type="caution">
    <text evidence="2">The sequence shown here is derived from an EMBL/GenBank/DDBJ whole genome shotgun (WGS) entry which is preliminary data.</text>
</comment>
<proteinExistence type="predicted"/>
<reference evidence="2" key="2">
    <citation type="submission" date="2020-09" db="EMBL/GenBank/DDBJ databases">
        <authorList>
            <person name="Sun Q."/>
            <person name="Ohkuma M."/>
        </authorList>
    </citation>
    <scope>NUCLEOTIDE SEQUENCE</scope>
    <source>
        <strain evidence="2">JCM 16108</strain>
    </source>
</reference>
<dbReference type="OrthoDB" id="251304at2157"/>
<dbReference type="Proteomes" id="UP000765891">
    <property type="component" value="Unassembled WGS sequence"/>
</dbReference>
<dbReference type="Proteomes" id="UP000614609">
    <property type="component" value="Unassembled WGS sequence"/>
</dbReference>
<protein>
    <submittedName>
        <fullName evidence="3">Uncharacterized protein YwbE</fullName>
    </submittedName>
</protein>
<evidence type="ECO:0000313" key="4">
    <source>
        <dbReference type="Proteomes" id="UP000614609"/>
    </source>
</evidence>
<feature type="region of interest" description="Disordered" evidence="1">
    <location>
        <begin position="41"/>
        <end position="61"/>
    </location>
</feature>
<feature type="compositionally biased region" description="Basic residues" evidence="1">
    <location>
        <begin position="49"/>
        <end position="61"/>
    </location>
</feature>
<dbReference type="AlphaFoldDB" id="A0A830FUU4"/>
<name>A0A830FUU4_9EURY</name>
<organism evidence="2 4">
    <name type="scientific">Halarchaeum rubridurum</name>
    <dbReference type="NCBI Taxonomy" id="489911"/>
    <lineage>
        <taxon>Archaea</taxon>
        <taxon>Methanobacteriati</taxon>
        <taxon>Methanobacteriota</taxon>
        <taxon>Stenosarchaea group</taxon>
        <taxon>Halobacteria</taxon>
        <taxon>Halobacteriales</taxon>
        <taxon>Halobacteriaceae</taxon>
    </lineage>
</organism>
<gene>
    <name evidence="2" type="ORF">GCM10009017_12250</name>
    <name evidence="3" type="ORF">J2752_000520</name>
</gene>
<dbReference type="RefSeq" id="WP_188870976.1">
    <property type="nucleotide sequence ID" value="NZ_BMOO01000003.1"/>
</dbReference>
<evidence type="ECO:0000256" key="1">
    <source>
        <dbReference type="SAM" id="MobiDB-lite"/>
    </source>
</evidence>
<evidence type="ECO:0000313" key="3">
    <source>
        <dbReference type="EMBL" id="MBP1953639.1"/>
    </source>
</evidence>
<evidence type="ECO:0000313" key="2">
    <source>
        <dbReference type="EMBL" id="GGM63756.1"/>
    </source>
</evidence>